<reference evidence="1 2" key="1">
    <citation type="submission" date="2024-01" db="EMBL/GenBank/DDBJ databases">
        <title>The genomes of 5 underutilized Papilionoideae crops provide insights into root nodulation and disease resistanc.</title>
        <authorList>
            <person name="Jiang F."/>
        </authorList>
    </citation>
    <scope>NUCLEOTIDE SEQUENCE [LARGE SCALE GENOMIC DNA]</scope>
    <source>
        <strain evidence="1">DUOXIRENSHENG_FW03</strain>
        <tissue evidence="1">Leaves</tissue>
    </source>
</reference>
<dbReference type="AlphaFoldDB" id="A0AAN9XFZ0"/>
<protein>
    <submittedName>
        <fullName evidence="1">Uncharacterized protein</fullName>
    </submittedName>
</protein>
<dbReference type="EMBL" id="JAYMYS010000005">
    <property type="protein sequence ID" value="KAK7390819.1"/>
    <property type="molecule type" value="Genomic_DNA"/>
</dbReference>
<evidence type="ECO:0000313" key="2">
    <source>
        <dbReference type="Proteomes" id="UP001386955"/>
    </source>
</evidence>
<accession>A0AAN9XFZ0</accession>
<name>A0AAN9XFZ0_PSOTE</name>
<gene>
    <name evidence="1" type="ORF">VNO78_18918</name>
</gene>
<organism evidence="1 2">
    <name type="scientific">Psophocarpus tetragonolobus</name>
    <name type="common">Winged bean</name>
    <name type="synonym">Dolichos tetragonolobus</name>
    <dbReference type="NCBI Taxonomy" id="3891"/>
    <lineage>
        <taxon>Eukaryota</taxon>
        <taxon>Viridiplantae</taxon>
        <taxon>Streptophyta</taxon>
        <taxon>Embryophyta</taxon>
        <taxon>Tracheophyta</taxon>
        <taxon>Spermatophyta</taxon>
        <taxon>Magnoliopsida</taxon>
        <taxon>eudicotyledons</taxon>
        <taxon>Gunneridae</taxon>
        <taxon>Pentapetalae</taxon>
        <taxon>rosids</taxon>
        <taxon>fabids</taxon>
        <taxon>Fabales</taxon>
        <taxon>Fabaceae</taxon>
        <taxon>Papilionoideae</taxon>
        <taxon>50 kb inversion clade</taxon>
        <taxon>NPAAA clade</taxon>
        <taxon>indigoferoid/millettioid clade</taxon>
        <taxon>Phaseoleae</taxon>
        <taxon>Psophocarpus</taxon>
    </lineage>
</organism>
<dbReference type="Proteomes" id="UP001386955">
    <property type="component" value="Unassembled WGS sequence"/>
</dbReference>
<evidence type="ECO:0000313" key="1">
    <source>
        <dbReference type="EMBL" id="KAK7390819.1"/>
    </source>
</evidence>
<keyword evidence="2" id="KW-1185">Reference proteome</keyword>
<comment type="caution">
    <text evidence="1">The sequence shown here is derived from an EMBL/GenBank/DDBJ whole genome shotgun (WGS) entry which is preliminary data.</text>
</comment>
<proteinExistence type="predicted"/>
<sequence>MGRGTLPFWLVTPKEFPAFPSLPLASAIFIIIKLTLSQREVSVVNSLHSFCLSLISLPHYSALSGIFWNNSI</sequence>